<dbReference type="Proteomes" id="UP000265520">
    <property type="component" value="Unassembled WGS sequence"/>
</dbReference>
<dbReference type="AlphaFoldDB" id="A0A392M008"/>
<gene>
    <name evidence="2" type="ORF">A2U01_0001095</name>
</gene>
<keyword evidence="3" id="KW-1185">Reference proteome</keyword>
<dbReference type="InterPro" id="IPR026960">
    <property type="entry name" value="RVT-Znf"/>
</dbReference>
<dbReference type="Pfam" id="PF13966">
    <property type="entry name" value="zf-RVT"/>
    <property type="match status" value="1"/>
</dbReference>
<evidence type="ECO:0000313" key="3">
    <source>
        <dbReference type="Proteomes" id="UP000265520"/>
    </source>
</evidence>
<sequence length="122" mass="14606">MLSGERKWGHEKIYLLFKWPEAEAIFSVPLIEGIQEDRLIWNEEQDGLYSVQSGYRKMKENRWRAEAWAAEPWGWLWKIQAPPKAKHLMWQICKECLPMRTRLRGHHGQCQLDCPLCQEIRS</sequence>
<proteinExistence type="predicted"/>
<organism evidence="2 3">
    <name type="scientific">Trifolium medium</name>
    <dbReference type="NCBI Taxonomy" id="97028"/>
    <lineage>
        <taxon>Eukaryota</taxon>
        <taxon>Viridiplantae</taxon>
        <taxon>Streptophyta</taxon>
        <taxon>Embryophyta</taxon>
        <taxon>Tracheophyta</taxon>
        <taxon>Spermatophyta</taxon>
        <taxon>Magnoliopsida</taxon>
        <taxon>eudicotyledons</taxon>
        <taxon>Gunneridae</taxon>
        <taxon>Pentapetalae</taxon>
        <taxon>rosids</taxon>
        <taxon>fabids</taxon>
        <taxon>Fabales</taxon>
        <taxon>Fabaceae</taxon>
        <taxon>Papilionoideae</taxon>
        <taxon>50 kb inversion clade</taxon>
        <taxon>NPAAA clade</taxon>
        <taxon>Hologalegina</taxon>
        <taxon>IRL clade</taxon>
        <taxon>Trifolieae</taxon>
        <taxon>Trifolium</taxon>
    </lineage>
</organism>
<comment type="caution">
    <text evidence="2">The sequence shown here is derived from an EMBL/GenBank/DDBJ whole genome shotgun (WGS) entry which is preliminary data.</text>
</comment>
<keyword evidence="2" id="KW-0808">Transferase</keyword>
<dbReference type="EMBL" id="LXQA010000928">
    <property type="protein sequence ID" value="MCH80328.1"/>
    <property type="molecule type" value="Genomic_DNA"/>
</dbReference>
<feature type="domain" description="Reverse transcriptase zinc-binding" evidence="1">
    <location>
        <begin position="49"/>
        <end position="119"/>
    </location>
</feature>
<evidence type="ECO:0000259" key="1">
    <source>
        <dbReference type="Pfam" id="PF13966"/>
    </source>
</evidence>
<dbReference type="GO" id="GO:0016740">
    <property type="term" value="F:transferase activity"/>
    <property type="evidence" value="ECO:0007669"/>
    <property type="project" value="UniProtKB-KW"/>
</dbReference>
<protein>
    <submittedName>
        <fullName evidence="2">Polynucleotidyl transferase ribonuclease H fold</fullName>
    </submittedName>
</protein>
<evidence type="ECO:0000313" key="2">
    <source>
        <dbReference type="EMBL" id="MCH80328.1"/>
    </source>
</evidence>
<name>A0A392M008_9FABA</name>
<accession>A0A392M008</accession>
<reference evidence="2 3" key="1">
    <citation type="journal article" date="2018" name="Front. Plant Sci.">
        <title>Red Clover (Trifolium pratense) and Zigzag Clover (T. medium) - A Picture of Genomic Similarities and Differences.</title>
        <authorList>
            <person name="Dluhosova J."/>
            <person name="Istvanek J."/>
            <person name="Nedelnik J."/>
            <person name="Repkova J."/>
        </authorList>
    </citation>
    <scope>NUCLEOTIDE SEQUENCE [LARGE SCALE GENOMIC DNA]</scope>
    <source>
        <strain evidence="3">cv. 10/8</strain>
        <tissue evidence="2">Leaf</tissue>
    </source>
</reference>